<evidence type="ECO:0000313" key="1">
    <source>
        <dbReference type="EMBL" id="QBD79895.1"/>
    </source>
</evidence>
<dbReference type="EMBL" id="CP035758">
    <property type="protein sequence ID" value="QBD79895.1"/>
    <property type="molecule type" value="Genomic_DNA"/>
</dbReference>
<name>A0A4P6JWQ0_KTERU</name>
<accession>A0A4P6JWQ0</accession>
<organism evidence="1 2">
    <name type="scientific">Ktedonosporobacter rubrisoli</name>
    <dbReference type="NCBI Taxonomy" id="2509675"/>
    <lineage>
        <taxon>Bacteria</taxon>
        <taxon>Bacillati</taxon>
        <taxon>Chloroflexota</taxon>
        <taxon>Ktedonobacteria</taxon>
        <taxon>Ktedonobacterales</taxon>
        <taxon>Ktedonosporobacteraceae</taxon>
        <taxon>Ktedonosporobacter</taxon>
    </lineage>
</organism>
<sequence length="117" mass="13443">MSSIAYSSTYAPATLPSQEQALSIIDYMNQAKRLQQNVRSASHKHYAEDLFKQCHQWLQQHHIPFYYDSREQRYLLNVWQYAGLISEACFGTRQPIPNSTQALFPTVSAHTALLHAS</sequence>
<proteinExistence type="predicted"/>
<protein>
    <submittedName>
        <fullName evidence="1">Uncharacterized protein</fullName>
    </submittedName>
</protein>
<gene>
    <name evidence="1" type="ORF">EPA93_29515</name>
</gene>
<reference evidence="1 2" key="1">
    <citation type="submission" date="2019-01" db="EMBL/GenBank/DDBJ databases">
        <title>Ktedonosporobacter rubrisoli SCAWS-G2.</title>
        <authorList>
            <person name="Huang Y."/>
            <person name="Yan B."/>
        </authorList>
    </citation>
    <scope>NUCLEOTIDE SEQUENCE [LARGE SCALE GENOMIC DNA]</scope>
    <source>
        <strain evidence="1 2">SCAWS-G2</strain>
    </source>
</reference>
<dbReference type="Proteomes" id="UP000290365">
    <property type="component" value="Chromosome"/>
</dbReference>
<dbReference type="AlphaFoldDB" id="A0A4P6JWQ0"/>
<evidence type="ECO:0000313" key="2">
    <source>
        <dbReference type="Proteomes" id="UP000290365"/>
    </source>
</evidence>
<dbReference type="RefSeq" id="WP_129890961.1">
    <property type="nucleotide sequence ID" value="NZ_CP035758.1"/>
</dbReference>
<dbReference type="KEGG" id="kbs:EPA93_29515"/>
<keyword evidence="2" id="KW-1185">Reference proteome</keyword>